<proteinExistence type="predicted"/>
<keyword evidence="2" id="KW-1185">Reference proteome</keyword>
<sequence>MSSFLFAEQQEEPFEAQQSPPSSPLKTANPYDKSLSRYRSNSSSAGSKQVPHSPSATSTGLARQPSFGSAGQAVGNSPSSQTGSATGLDRKRTNSFGAKNGAAAMLHPVGPDGMDNNHTSPPPANPDVSGNSQFETFDIPERDEDSPTPVPPPAWERRKDMIVRAEEREREQQIQRELQAYQAQQDAEKKAQEAAQAAKSGHGLFRRSKSKSGLDQVIAGPEPRRRSKELSPNLKIPVTSSRRRPQSMLQMTSSSSNSNISGSHLSTVSDHISGNPQASDTAMMSTTARSSEDLDSPLPMPNAAFLNGGYSSPGHSRRSSSSSLRGSPSRRSSAYGSPLGLTGDGLNMSLPPITAIPDMSNPMRSATERPLDTIRQMSMRSERNQDGAYTGSTTPRDYNSMSGGGKRRSKIPGALLAGVILDESIWPSAPTMMEINDMGRPMKSRSTVSLVSLGRNSKTISRSTPASPRMTKGKQPLDSLSPVSTRSTAGRNSMFGPPMAVSRDYMIPLTHREGGYAIAATLHGPNGPGSLRDGSGEFGRSSEYNRYSVDGAMDDYGLYARGNASRPSLPGQSTSTSTTSLYHPEYAAPPSAYPQHMSADPSVVPAHGVGLTKTPSPLSHPAVPTGVQEMLPPNPSDVDLQMRSRSAQAPSIATPSANTPLDQTAPSGPTESLLPAESGVSAPADVSSAVSSEAQQVKKSKKEIAKGAKDAKEKRKAEEKSKAAEIARQKAEAVRLKKKREDDEKARKEAEKKAAKLKAKQDKVQAKLHGKTVDVAKPKTSALVMPATPLKGRTTDLAAATPISIPGTPVTPAKPVYSIEMAPAESQLANASNKPSPLSEEPQVAAVQQTDVLPGTPSATALARTPLMSAPDTPRQIAPKQSPALQSVKPKMSLFGTLRRKFGTPSSPTSSVRTGPKTRDLASTPESGPSAAASLRSAAQPDQPTPDLTKAAIPDSSDSSRMENTTSTTAVPIETVPVQATTTALSTSTAAGSPLNPSSAKADANFYDGNMVTPQTLISEPAANPVTGNNVGRDTDNQETKQVMEQMITRAREGGLNVDLHVKYIQDLDTKTDELAYHMTEHLRINGVYWGLVALCLMNRPEALDRDEMIKYVLSCWDNEAGAFGAHPRHDGHILATLSAVQILAIQDALDLLDRDRIVKFIVSLIDPVTGAVAGDRWGEQDTRFSYIAISILSLIGRLDVLDIAIDEKARDLIVGHIAKCRNFDGGFGAAEGSESHGGQIFVCVAALAILDRLDLVDTATLAWWISERQLPNGGLNGRPEKLEDVCYSWWNLSALSILGKLHWINREELIKFILNSQDPDKGGIADRPGDWVDVFHTNFGLAGLQDIDPVYCMPVNVIERLGLKKRYQLLPKDTLDGQKVASSEEASVTNASLEPSSNGQIPSSLARPLPMNSDLALELPHEVSTDNNAPTLAHPLITHSPSRKLSRELSKGPEGPRPRPSSIRQ</sequence>
<protein>
    <submittedName>
        <fullName evidence="1">Uncharacterized protein</fullName>
    </submittedName>
</protein>
<evidence type="ECO:0000313" key="1">
    <source>
        <dbReference type="EMBL" id="KAJ9100549.1"/>
    </source>
</evidence>
<comment type="caution">
    <text evidence="1">The sequence shown here is derived from an EMBL/GenBank/DDBJ whole genome shotgun (WGS) entry which is preliminary data.</text>
</comment>
<organism evidence="1 2">
    <name type="scientific">Naganishia friedmannii</name>
    <dbReference type="NCBI Taxonomy" id="89922"/>
    <lineage>
        <taxon>Eukaryota</taxon>
        <taxon>Fungi</taxon>
        <taxon>Dikarya</taxon>
        <taxon>Basidiomycota</taxon>
        <taxon>Agaricomycotina</taxon>
        <taxon>Tremellomycetes</taxon>
        <taxon>Filobasidiales</taxon>
        <taxon>Filobasidiaceae</taxon>
        <taxon>Naganishia</taxon>
    </lineage>
</organism>
<gene>
    <name evidence="1" type="ORF">QFC21_003592</name>
</gene>
<dbReference type="EMBL" id="JASBWT010000011">
    <property type="protein sequence ID" value="KAJ9100549.1"/>
    <property type="molecule type" value="Genomic_DNA"/>
</dbReference>
<dbReference type="Proteomes" id="UP001227268">
    <property type="component" value="Unassembled WGS sequence"/>
</dbReference>
<accession>A0ACC2VN37</accession>
<evidence type="ECO:0000313" key="2">
    <source>
        <dbReference type="Proteomes" id="UP001227268"/>
    </source>
</evidence>
<reference evidence="1" key="1">
    <citation type="submission" date="2023-04" db="EMBL/GenBank/DDBJ databases">
        <title>Draft Genome sequencing of Naganishia species isolated from polar environments using Oxford Nanopore Technology.</title>
        <authorList>
            <person name="Leo P."/>
            <person name="Venkateswaran K."/>
        </authorList>
    </citation>
    <scope>NUCLEOTIDE SEQUENCE</scope>
    <source>
        <strain evidence="1">MNA-CCFEE 5423</strain>
    </source>
</reference>
<name>A0ACC2VN37_9TREE</name>